<name>A0A7X0U236_9ACTN</name>
<keyword evidence="3" id="KW-1185">Reference proteome</keyword>
<sequence>MTFQRRATGAAGIAVLALSMLAAPARADGSHECFSGERSPAGDMYTLSGWGCSGAGYADVTVILRFGAAAGTYVCGYVFPWNGTLSGNRCRIS</sequence>
<organism evidence="2 3">
    <name type="scientific">Nonomuraea rubra</name>
    <dbReference type="NCBI Taxonomy" id="46180"/>
    <lineage>
        <taxon>Bacteria</taxon>
        <taxon>Bacillati</taxon>
        <taxon>Actinomycetota</taxon>
        <taxon>Actinomycetes</taxon>
        <taxon>Streptosporangiales</taxon>
        <taxon>Streptosporangiaceae</taxon>
        <taxon>Nonomuraea</taxon>
    </lineage>
</organism>
<gene>
    <name evidence="2" type="ORF">HD593_006869</name>
</gene>
<accession>A0A7X0U236</accession>
<protein>
    <recommendedName>
        <fullName evidence="4">Secreted protein</fullName>
    </recommendedName>
</protein>
<keyword evidence="1" id="KW-0732">Signal</keyword>
<feature type="chain" id="PRO_5030793163" description="Secreted protein" evidence="1">
    <location>
        <begin position="28"/>
        <end position="93"/>
    </location>
</feature>
<evidence type="ECO:0000256" key="1">
    <source>
        <dbReference type="SAM" id="SignalP"/>
    </source>
</evidence>
<evidence type="ECO:0000313" key="3">
    <source>
        <dbReference type="Proteomes" id="UP000565579"/>
    </source>
</evidence>
<feature type="signal peptide" evidence="1">
    <location>
        <begin position="1"/>
        <end position="27"/>
    </location>
</feature>
<reference evidence="2 3" key="1">
    <citation type="submission" date="2020-08" db="EMBL/GenBank/DDBJ databases">
        <title>Sequencing the genomes of 1000 actinobacteria strains.</title>
        <authorList>
            <person name="Klenk H.-P."/>
        </authorList>
    </citation>
    <scope>NUCLEOTIDE SEQUENCE [LARGE SCALE GENOMIC DNA]</scope>
    <source>
        <strain evidence="2 3">DSM 43768</strain>
    </source>
</reference>
<dbReference type="RefSeq" id="WP_185106049.1">
    <property type="nucleotide sequence ID" value="NZ_JACHMI010000001.1"/>
</dbReference>
<dbReference type="Proteomes" id="UP000565579">
    <property type="component" value="Unassembled WGS sequence"/>
</dbReference>
<evidence type="ECO:0000313" key="2">
    <source>
        <dbReference type="EMBL" id="MBB6552074.1"/>
    </source>
</evidence>
<dbReference type="EMBL" id="JACHMI010000001">
    <property type="protein sequence ID" value="MBB6552074.1"/>
    <property type="molecule type" value="Genomic_DNA"/>
</dbReference>
<proteinExistence type="predicted"/>
<comment type="caution">
    <text evidence="2">The sequence shown here is derived from an EMBL/GenBank/DDBJ whole genome shotgun (WGS) entry which is preliminary data.</text>
</comment>
<dbReference type="AlphaFoldDB" id="A0A7X0U236"/>
<evidence type="ECO:0008006" key="4">
    <source>
        <dbReference type="Google" id="ProtNLM"/>
    </source>
</evidence>